<dbReference type="AlphaFoldDB" id="A0A423LWB8"/>
<reference evidence="2 3" key="1">
    <citation type="submission" date="2016-10" db="EMBL/GenBank/DDBJ databases">
        <title>Comparative genome analysis of multiple Pseudomonas spp. focuses on biocontrol and plant growth promoting traits.</title>
        <authorList>
            <person name="Tao X.-Y."/>
            <person name="Taylor C.G."/>
        </authorList>
    </citation>
    <scope>NUCLEOTIDE SEQUENCE [LARGE SCALE GENOMIC DNA]</scope>
    <source>
        <strain evidence="2 3">24D3</strain>
    </source>
</reference>
<dbReference type="InterPro" id="IPR006533">
    <property type="entry name" value="T6SS_Vgr_RhsGE"/>
</dbReference>
<sequence length="463" mass="52115">MLNDKESPFTLTLIDSGLRLPVLRFVGEEALNQPFRFDIELIGLAPAMATATLLQQTAYVQLDDHHGVHGMIQSARCEHRGTYRIGYRLTLVPYLQTLAQPERRRVLVQLSVPQIIQQLLDENALPAHSYRIEMTVGHYPARPFCIQYEESDLALLQRLCEEEGIHYHFEHHASGHTVVFADDSLSLPQTPTLLPFTVDEQTPSPGVSALYQHHHAAPIPTLHVVRNRGQKAPVEDAANQTASTPRPPMPAPEHRHDEQRSRRHLERQRCLHRSFHGRSDCVGLLSGHLLQVSEHPISHFNEQWRITSLRHHGQHPSILDPTPTVHRYYNDFTAQPWSTDFRPPLKQLRPSIAGYHLAQVIGASGQPARLDEHGRIAVRLWPSEHSSADESDAIWLPIAMTCANGRMAADELPCAGSEVWVSFLDSDPDRPIVCLGNSRNPAPRETLAARDNGLLLDWLLNGT</sequence>
<dbReference type="NCBIfam" id="TIGR01646">
    <property type="entry name" value="vgr_GE"/>
    <property type="match status" value="1"/>
</dbReference>
<comment type="caution">
    <text evidence="2">The sequence shown here is derived from an EMBL/GenBank/DDBJ whole genome shotgun (WGS) entry which is preliminary data.</text>
</comment>
<dbReference type="Pfam" id="PF05954">
    <property type="entry name" value="Phage_GPD"/>
    <property type="match status" value="1"/>
</dbReference>
<protein>
    <submittedName>
        <fullName evidence="2">Type IV secretion protein Rhs</fullName>
    </submittedName>
</protein>
<dbReference type="SUPFAM" id="SSF69255">
    <property type="entry name" value="gp5 N-terminal domain-like"/>
    <property type="match status" value="1"/>
</dbReference>
<evidence type="ECO:0000313" key="3">
    <source>
        <dbReference type="Proteomes" id="UP000285757"/>
    </source>
</evidence>
<dbReference type="Gene3D" id="4.10.220.110">
    <property type="match status" value="1"/>
</dbReference>
<gene>
    <name evidence="2" type="ORF">BK671_01635</name>
</gene>
<dbReference type="SUPFAM" id="SSF69279">
    <property type="entry name" value="Phage tail proteins"/>
    <property type="match status" value="2"/>
</dbReference>
<dbReference type="Proteomes" id="UP000285757">
    <property type="component" value="Unassembled WGS sequence"/>
</dbReference>
<proteinExistence type="predicted"/>
<dbReference type="NCBIfam" id="TIGR03361">
    <property type="entry name" value="VI_Rhs_Vgr"/>
    <property type="match status" value="1"/>
</dbReference>
<dbReference type="Gene3D" id="2.40.50.230">
    <property type="entry name" value="Gp5 N-terminal domain"/>
    <property type="match status" value="1"/>
</dbReference>
<dbReference type="InterPro" id="IPR017847">
    <property type="entry name" value="T6SS_RhsGE_Vgr_subset"/>
</dbReference>
<organism evidence="2 3">
    <name type="scientific">Pseudomonas fluorescens</name>
    <dbReference type="NCBI Taxonomy" id="294"/>
    <lineage>
        <taxon>Bacteria</taxon>
        <taxon>Pseudomonadati</taxon>
        <taxon>Pseudomonadota</taxon>
        <taxon>Gammaproteobacteria</taxon>
        <taxon>Pseudomonadales</taxon>
        <taxon>Pseudomonadaceae</taxon>
        <taxon>Pseudomonas</taxon>
    </lineage>
</organism>
<accession>A0A423LWB8</accession>
<feature type="region of interest" description="Disordered" evidence="1">
    <location>
        <begin position="230"/>
        <end position="266"/>
    </location>
</feature>
<dbReference type="EMBL" id="MOBU01000001">
    <property type="protein sequence ID" value="RON72584.1"/>
    <property type="molecule type" value="Genomic_DNA"/>
</dbReference>
<evidence type="ECO:0000313" key="2">
    <source>
        <dbReference type="EMBL" id="RON72584.1"/>
    </source>
</evidence>
<dbReference type="RefSeq" id="WP_123529347.1">
    <property type="nucleotide sequence ID" value="NZ_MOBU01000001.1"/>
</dbReference>
<dbReference type="InterPro" id="IPR037026">
    <property type="entry name" value="Vgr_OB-fold_dom_sf"/>
</dbReference>
<evidence type="ECO:0000256" key="1">
    <source>
        <dbReference type="SAM" id="MobiDB-lite"/>
    </source>
</evidence>
<dbReference type="Gene3D" id="2.30.110.50">
    <property type="match status" value="1"/>
</dbReference>
<dbReference type="Gene3D" id="3.55.50.10">
    <property type="entry name" value="Baseplate protein-like domains"/>
    <property type="match status" value="1"/>
</dbReference>
<name>A0A423LWB8_PSEFL</name>